<keyword evidence="10" id="KW-0809">Transit peptide</keyword>
<evidence type="ECO:0000256" key="5">
    <source>
        <dbReference type="ARBA" id="ARBA00015175"/>
    </source>
</evidence>
<comment type="subcellular location">
    <subcellularLocation>
        <location evidence="2">Mitochondrion inner membrane</location>
        <topology evidence="2">Single-pass membrane protein</topology>
    </subcellularLocation>
</comment>
<sequence length="173" mass="20619">MVVFSTLRPLLRLPISTIQNEASKRLMSGHRTFPLAPSRFQYIKFKDHFHYYLMLGIIPCTLAIFLANVFIGPSTLSEIPKDYTPKEWEYFRNPVTRLLAKYVTQSPQQEYEKYLAYVFQEQERTKIRLLENEIKQKMAERNDYQAYYYRPVAAKYHRVSREAADYLETIKGE</sequence>
<dbReference type="GO" id="GO:0005743">
    <property type="term" value="C:mitochondrial inner membrane"/>
    <property type="evidence" value="ECO:0007669"/>
    <property type="project" value="UniProtKB-SubCell"/>
</dbReference>
<keyword evidence="12 18" id="KW-1133">Transmembrane helix</keyword>
<reference evidence="19" key="1">
    <citation type="submission" date="2022-01" db="EMBL/GenBank/DDBJ databases">
        <authorList>
            <person name="King R."/>
        </authorList>
    </citation>
    <scope>NUCLEOTIDE SEQUENCE</scope>
</reference>
<feature type="transmembrane region" description="Helical" evidence="18">
    <location>
        <begin position="49"/>
        <end position="71"/>
    </location>
</feature>
<keyword evidence="17" id="KW-0175">Coiled coil</keyword>
<dbReference type="EMBL" id="OV651820">
    <property type="protein sequence ID" value="CAH1114165.1"/>
    <property type="molecule type" value="Genomic_DNA"/>
</dbReference>
<evidence type="ECO:0000256" key="17">
    <source>
        <dbReference type="SAM" id="Coils"/>
    </source>
</evidence>
<evidence type="ECO:0000256" key="11">
    <source>
        <dbReference type="ARBA" id="ARBA00022982"/>
    </source>
</evidence>
<protein>
    <recommendedName>
        <fullName evidence="5">NADH dehydrogenase [ubiquinone] 1 beta subcomplex subunit 5, mitochondrial</fullName>
    </recommendedName>
    <alternativeName>
        <fullName evidence="16">Complex I-SGDH</fullName>
    </alternativeName>
    <alternativeName>
        <fullName evidence="15">NADH-ubiquinone oxidoreductase SGDH subunit</fullName>
    </alternativeName>
</protein>
<comment type="subunit">
    <text evidence="4">Complex I is composed of 45 different subunits.</text>
</comment>
<keyword evidence="7" id="KW-0679">Respiratory chain</keyword>
<keyword evidence="20" id="KW-1185">Reference proteome</keyword>
<dbReference type="InterPro" id="IPR019173">
    <property type="entry name" value="NADH_UbQ_OxRdtase_B5_su"/>
</dbReference>
<name>A0A9P0D599_9CUCU</name>
<evidence type="ECO:0000256" key="15">
    <source>
        <dbReference type="ARBA" id="ARBA00032395"/>
    </source>
</evidence>
<organism evidence="19 20">
    <name type="scientific">Psylliodes chrysocephalus</name>
    <dbReference type="NCBI Taxonomy" id="3402493"/>
    <lineage>
        <taxon>Eukaryota</taxon>
        <taxon>Metazoa</taxon>
        <taxon>Ecdysozoa</taxon>
        <taxon>Arthropoda</taxon>
        <taxon>Hexapoda</taxon>
        <taxon>Insecta</taxon>
        <taxon>Pterygota</taxon>
        <taxon>Neoptera</taxon>
        <taxon>Endopterygota</taxon>
        <taxon>Coleoptera</taxon>
        <taxon>Polyphaga</taxon>
        <taxon>Cucujiformia</taxon>
        <taxon>Chrysomeloidea</taxon>
        <taxon>Chrysomelidae</taxon>
        <taxon>Galerucinae</taxon>
        <taxon>Alticini</taxon>
        <taxon>Psylliodes</taxon>
    </lineage>
</organism>
<feature type="coiled-coil region" evidence="17">
    <location>
        <begin position="120"/>
        <end position="147"/>
    </location>
</feature>
<keyword evidence="11" id="KW-0249">Electron transport</keyword>
<keyword evidence="8 18" id="KW-0812">Transmembrane</keyword>
<evidence type="ECO:0000256" key="8">
    <source>
        <dbReference type="ARBA" id="ARBA00022692"/>
    </source>
</evidence>
<dbReference type="OrthoDB" id="9995605at2759"/>
<gene>
    <name evidence="19" type="ORF">PSYICH_LOCUS14134</name>
</gene>
<comment type="function">
    <text evidence="1">Accessory subunit of the mitochondrial membrane respiratory chain NADH dehydrogenase (Complex I), that is believed not to be involved in catalysis. Complex I functions in the transfer of electrons from NADH to the respiratory chain. The immediate electron acceptor for the enzyme is believed to be ubiquinone.</text>
</comment>
<evidence type="ECO:0000256" key="1">
    <source>
        <dbReference type="ARBA" id="ARBA00003195"/>
    </source>
</evidence>
<proteinExistence type="inferred from homology"/>
<evidence type="ECO:0000256" key="2">
    <source>
        <dbReference type="ARBA" id="ARBA00004434"/>
    </source>
</evidence>
<dbReference type="AlphaFoldDB" id="A0A9P0D599"/>
<evidence type="ECO:0000256" key="9">
    <source>
        <dbReference type="ARBA" id="ARBA00022792"/>
    </source>
</evidence>
<evidence type="ECO:0000256" key="4">
    <source>
        <dbReference type="ARBA" id="ARBA00011533"/>
    </source>
</evidence>
<dbReference type="PANTHER" id="PTHR13178:SF0">
    <property type="entry name" value="NADH DEHYDROGENASE [UBIQUINONE] 1 BETA SUBCOMPLEX SUBUNIT 5, MITOCHONDRIAL"/>
    <property type="match status" value="1"/>
</dbReference>
<keyword evidence="9" id="KW-0999">Mitochondrion inner membrane</keyword>
<accession>A0A9P0D599</accession>
<keyword evidence="13" id="KW-0496">Mitochondrion</keyword>
<keyword evidence="14 18" id="KW-0472">Membrane</keyword>
<evidence type="ECO:0000313" key="20">
    <source>
        <dbReference type="Proteomes" id="UP001153636"/>
    </source>
</evidence>
<evidence type="ECO:0000256" key="10">
    <source>
        <dbReference type="ARBA" id="ARBA00022946"/>
    </source>
</evidence>
<evidence type="ECO:0000313" key="19">
    <source>
        <dbReference type="EMBL" id="CAH1114165.1"/>
    </source>
</evidence>
<evidence type="ECO:0000256" key="7">
    <source>
        <dbReference type="ARBA" id="ARBA00022660"/>
    </source>
</evidence>
<evidence type="ECO:0000256" key="18">
    <source>
        <dbReference type="SAM" id="Phobius"/>
    </source>
</evidence>
<dbReference type="PANTHER" id="PTHR13178">
    <property type="entry name" value="NADH-UBIQUINONE OXIDOREDUCTASE SGDH SUBUNIT"/>
    <property type="match status" value="1"/>
</dbReference>
<comment type="similarity">
    <text evidence="3">Belongs to the complex I NDUFB5 subunit family.</text>
</comment>
<dbReference type="Pfam" id="PF09781">
    <property type="entry name" value="NDUF_B5"/>
    <property type="match status" value="1"/>
</dbReference>
<keyword evidence="6" id="KW-0813">Transport</keyword>
<evidence type="ECO:0000256" key="12">
    <source>
        <dbReference type="ARBA" id="ARBA00022989"/>
    </source>
</evidence>
<evidence type="ECO:0000256" key="3">
    <source>
        <dbReference type="ARBA" id="ARBA00007152"/>
    </source>
</evidence>
<evidence type="ECO:0000256" key="6">
    <source>
        <dbReference type="ARBA" id="ARBA00022448"/>
    </source>
</evidence>
<dbReference type="Proteomes" id="UP001153636">
    <property type="component" value="Chromosome 8"/>
</dbReference>
<evidence type="ECO:0000256" key="16">
    <source>
        <dbReference type="ARBA" id="ARBA00032550"/>
    </source>
</evidence>
<evidence type="ECO:0000256" key="13">
    <source>
        <dbReference type="ARBA" id="ARBA00023128"/>
    </source>
</evidence>
<evidence type="ECO:0000256" key="14">
    <source>
        <dbReference type="ARBA" id="ARBA00023136"/>
    </source>
</evidence>